<dbReference type="AlphaFoldDB" id="A0A919VFJ0"/>
<gene>
    <name evidence="2" type="ORF">CPJCM30710_08680</name>
</gene>
<keyword evidence="1" id="KW-0812">Transmembrane</keyword>
<protein>
    <submittedName>
        <fullName evidence="2">Uncharacterized protein</fullName>
    </submittedName>
</protein>
<keyword evidence="3" id="KW-1185">Reference proteome</keyword>
<feature type="transmembrane region" description="Helical" evidence="1">
    <location>
        <begin position="30"/>
        <end position="50"/>
    </location>
</feature>
<comment type="caution">
    <text evidence="2">The sequence shown here is derived from an EMBL/GenBank/DDBJ whole genome shotgun (WGS) entry which is preliminary data.</text>
</comment>
<proteinExistence type="predicted"/>
<evidence type="ECO:0000313" key="2">
    <source>
        <dbReference type="EMBL" id="GIM28202.1"/>
    </source>
</evidence>
<organism evidence="2 3">
    <name type="scientific">Clostridium polyendosporum</name>
    <dbReference type="NCBI Taxonomy" id="69208"/>
    <lineage>
        <taxon>Bacteria</taxon>
        <taxon>Bacillati</taxon>
        <taxon>Bacillota</taxon>
        <taxon>Clostridia</taxon>
        <taxon>Eubacteriales</taxon>
        <taxon>Clostridiaceae</taxon>
        <taxon>Clostridium</taxon>
    </lineage>
</organism>
<evidence type="ECO:0000256" key="1">
    <source>
        <dbReference type="SAM" id="Phobius"/>
    </source>
</evidence>
<keyword evidence="1" id="KW-0472">Membrane</keyword>
<name>A0A919VFJ0_9CLOT</name>
<dbReference type="EMBL" id="BOPZ01000005">
    <property type="protein sequence ID" value="GIM28202.1"/>
    <property type="molecule type" value="Genomic_DNA"/>
</dbReference>
<accession>A0A919VFJ0</accession>
<evidence type="ECO:0000313" key="3">
    <source>
        <dbReference type="Proteomes" id="UP000679179"/>
    </source>
</evidence>
<reference evidence="2" key="1">
    <citation type="submission" date="2021-03" db="EMBL/GenBank/DDBJ databases">
        <title>Taxonomic study of Clostridium polyendosporum from meadow-gley soil under rice.</title>
        <authorList>
            <person name="Kobayashi H."/>
            <person name="Tanizawa Y."/>
            <person name="Yagura M."/>
        </authorList>
    </citation>
    <scope>NUCLEOTIDE SEQUENCE</scope>
    <source>
        <strain evidence="2">JCM 30710</strain>
    </source>
</reference>
<dbReference type="Proteomes" id="UP000679179">
    <property type="component" value="Unassembled WGS sequence"/>
</dbReference>
<sequence>MFVLKAATGYVAKAPQQTTEVALNIKRLTIIIPAIGNLIVVLILTFWSPITNEKIA</sequence>
<keyword evidence="1" id="KW-1133">Transmembrane helix</keyword>